<dbReference type="PANTHER" id="PTHR45848:SF4">
    <property type="entry name" value="DUAL SPECIFICITY PROTEIN PHOSPHATASE 12"/>
    <property type="match status" value="1"/>
</dbReference>
<evidence type="ECO:0000256" key="1">
    <source>
        <dbReference type="ARBA" id="ARBA00008601"/>
    </source>
</evidence>
<dbReference type="InterPro" id="IPR016278">
    <property type="entry name" value="DUSP12"/>
</dbReference>
<evidence type="ECO:0000256" key="2">
    <source>
        <dbReference type="ARBA" id="ARBA00013064"/>
    </source>
</evidence>
<feature type="region of interest" description="Disordered" evidence="6">
    <location>
        <begin position="182"/>
        <end position="207"/>
    </location>
</feature>
<protein>
    <recommendedName>
        <fullName evidence="2">protein-tyrosine-phosphatase</fullName>
        <ecNumber evidence="2">3.1.3.48</ecNumber>
    </recommendedName>
</protein>
<dbReference type="EMBL" id="JAGSXJ010000002">
    <property type="protein sequence ID" value="KAH6695727.1"/>
    <property type="molecule type" value="Genomic_DNA"/>
</dbReference>
<evidence type="ECO:0000256" key="3">
    <source>
        <dbReference type="ARBA" id="ARBA00022801"/>
    </source>
</evidence>
<comment type="caution">
    <text evidence="8">The sequence shown here is derived from an EMBL/GenBank/DDBJ whole genome shotgun (WGS) entry which is preliminary data.</text>
</comment>
<name>A0A9P8VLJ6_9PEZI</name>
<dbReference type="InterPro" id="IPR020422">
    <property type="entry name" value="TYR_PHOSPHATASE_DUAL_dom"/>
</dbReference>
<reference evidence="8" key="1">
    <citation type="journal article" date="2021" name="Nat. Commun.">
        <title>Genetic determinants of endophytism in the Arabidopsis root mycobiome.</title>
        <authorList>
            <person name="Mesny F."/>
            <person name="Miyauchi S."/>
            <person name="Thiergart T."/>
            <person name="Pickel B."/>
            <person name="Atanasova L."/>
            <person name="Karlsson M."/>
            <person name="Huettel B."/>
            <person name="Barry K.W."/>
            <person name="Haridas S."/>
            <person name="Chen C."/>
            <person name="Bauer D."/>
            <person name="Andreopoulos W."/>
            <person name="Pangilinan J."/>
            <person name="LaButti K."/>
            <person name="Riley R."/>
            <person name="Lipzen A."/>
            <person name="Clum A."/>
            <person name="Drula E."/>
            <person name="Henrissat B."/>
            <person name="Kohler A."/>
            <person name="Grigoriev I.V."/>
            <person name="Martin F.M."/>
            <person name="Hacquard S."/>
        </authorList>
    </citation>
    <scope>NUCLEOTIDE SEQUENCE</scope>
    <source>
        <strain evidence="8">MPI-SDFR-AT-0117</strain>
    </source>
</reference>
<sequence length="426" mass="46357">MALNRIEGDEALYVGGIWALKRPTALQELGITHVLSVLRCTPSESWGDRYSHMVIDVDDVEDEDLLVHLPRAVRFINDALTPSEEGAAAQKENAELEFEEKAKKLRAAAAANSDVPEELSSHLDPDAITPAPDLGNLSISDSTGSKAPGAVYVHCAMGKSRSVSAVAAYLLFKHPSRFGRASHEAVRTSSRQDVPTAGNPATSNKASRAAVQAAVAHIRKTREIAEPNDGFMRQLEMWWDMGCPIAEGELEAHPIYQKWTFSREVEESLAVGAAPTRLRFEDEERAKTAPAVADGGKELRCKKCRRALATSSFVLDHQPPENRQKQGPCQHVFVEPLGWMRPTLETAELEGRLNCPNERCGANLGRYSWKGFRCSCGGWVTPAFSLARSRVDEVTVRPGGVGSGTDAGRAALGIRMPAKVESPGRL</sequence>
<evidence type="ECO:0000313" key="9">
    <source>
        <dbReference type="Proteomes" id="UP000770015"/>
    </source>
</evidence>
<organism evidence="8 9">
    <name type="scientific">Plectosphaerella plurivora</name>
    <dbReference type="NCBI Taxonomy" id="936078"/>
    <lineage>
        <taxon>Eukaryota</taxon>
        <taxon>Fungi</taxon>
        <taxon>Dikarya</taxon>
        <taxon>Ascomycota</taxon>
        <taxon>Pezizomycotina</taxon>
        <taxon>Sordariomycetes</taxon>
        <taxon>Hypocreomycetidae</taxon>
        <taxon>Glomerellales</taxon>
        <taxon>Plectosphaerellaceae</taxon>
        <taxon>Plectosphaerella</taxon>
    </lineage>
</organism>
<dbReference type="GO" id="GO:0005634">
    <property type="term" value="C:nucleus"/>
    <property type="evidence" value="ECO:0007669"/>
    <property type="project" value="TreeGrafter"/>
</dbReference>
<dbReference type="GO" id="GO:0004725">
    <property type="term" value="F:protein tyrosine phosphatase activity"/>
    <property type="evidence" value="ECO:0007669"/>
    <property type="project" value="UniProtKB-EC"/>
</dbReference>
<keyword evidence="4" id="KW-0904">Protein phosphatase</keyword>
<accession>A0A9P8VLJ6</accession>
<proteinExistence type="inferred from homology"/>
<keyword evidence="9" id="KW-1185">Reference proteome</keyword>
<dbReference type="SUPFAM" id="SSF52799">
    <property type="entry name" value="(Phosphotyrosine protein) phosphatases II"/>
    <property type="match status" value="1"/>
</dbReference>
<dbReference type="PANTHER" id="PTHR45848">
    <property type="entry name" value="DUAL SPECIFICITY PROTEIN PHOSPHATASE 12 FAMILY MEMBER"/>
    <property type="match status" value="1"/>
</dbReference>
<dbReference type="InterPro" id="IPR029021">
    <property type="entry name" value="Prot-tyrosine_phosphatase-like"/>
</dbReference>
<feature type="compositionally biased region" description="Polar residues" evidence="6">
    <location>
        <begin position="187"/>
        <end position="205"/>
    </location>
</feature>
<feature type="active site" description="Phosphocysteine intermediate" evidence="5">
    <location>
        <position position="155"/>
    </location>
</feature>
<comment type="similarity">
    <text evidence="1">Belongs to the protein-tyrosine phosphatase family. Non-receptor class dual specificity subfamily.</text>
</comment>
<evidence type="ECO:0000256" key="5">
    <source>
        <dbReference type="PIRSR" id="PIRSR000941-50"/>
    </source>
</evidence>
<keyword evidence="3" id="KW-0378">Hydrolase</keyword>
<evidence type="ECO:0000259" key="7">
    <source>
        <dbReference type="SMART" id="SM00195"/>
    </source>
</evidence>
<dbReference type="SMART" id="SM00195">
    <property type="entry name" value="DSPc"/>
    <property type="match status" value="1"/>
</dbReference>
<dbReference type="OrthoDB" id="2017893at2759"/>
<evidence type="ECO:0000256" key="6">
    <source>
        <dbReference type="SAM" id="MobiDB-lite"/>
    </source>
</evidence>
<dbReference type="Gene3D" id="3.90.190.10">
    <property type="entry name" value="Protein tyrosine phosphatase superfamily"/>
    <property type="match status" value="1"/>
</dbReference>
<evidence type="ECO:0000256" key="4">
    <source>
        <dbReference type="ARBA" id="ARBA00022912"/>
    </source>
</evidence>
<gene>
    <name evidence="8" type="ORF">F5X68DRAFT_187141</name>
</gene>
<dbReference type="PIRSF" id="PIRSF000941">
    <property type="entry name" value="DUSP12"/>
    <property type="match status" value="1"/>
</dbReference>
<evidence type="ECO:0000313" key="8">
    <source>
        <dbReference type="EMBL" id="KAH6695727.1"/>
    </source>
</evidence>
<dbReference type="GO" id="GO:0008138">
    <property type="term" value="F:protein tyrosine/serine/threonine phosphatase activity"/>
    <property type="evidence" value="ECO:0007669"/>
    <property type="project" value="InterPro"/>
</dbReference>
<dbReference type="EC" id="3.1.3.48" evidence="2"/>
<feature type="domain" description="Tyrosine-protein phosphatase" evidence="7">
    <location>
        <begin position="2"/>
        <end position="241"/>
    </location>
</feature>
<dbReference type="Proteomes" id="UP000770015">
    <property type="component" value="Unassembled WGS sequence"/>
</dbReference>
<dbReference type="AlphaFoldDB" id="A0A9P8VLJ6"/>